<dbReference type="InterPro" id="IPR050819">
    <property type="entry name" value="Tripeptidyl-peptidase_I"/>
</dbReference>
<evidence type="ECO:0000256" key="10">
    <source>
        <dbReference type="ARBA" id="ARBA00023145"/>
    </source>
</evidence>
<dbReference type="InterPro" id="IPR036852">
    <property type="entry name" value="Peptidase_S8/S53_dom_sf"/>
</dbReference>
<dbReference type="PROSITE" id="PS51695">
    <property type="entry name" value="SEDOLISIN"/>
    <property type="match status" value="1"/>
</dbReference>
<sequence length="671" mass="72735">MHVQLSLVAAFAASALALTTPSAHVVHEKRSAPLKQWVKREQVHSEAFLPMRIGLQQSNIDNGHGAQLMDEISDPLSSRYGQWYTPEQIHEIFAPAKERVDAVHDWIANSGIDAARISHSTNKQWLQFDAKVHEAERLLKTKYHHYEHSKTGKTHIACDEYYVPEHLTEHIDYVTPGLKLLAGGKAFNGRSLEAREREVEKRGFRTSADQPFSGPVLGPNITVPLSTLNQTDFELAHCDEYITPPCIELMYNITKATKAAKGNQLGIFEEGDFYAAEDLIEFFAAFARNIPLTTRPKLEGIDGGFAPGLVAGGESDLDLQISYPIIYPQNSVLFQTDDIFYATGLEASQGFLNTFLDAIDGSYCTYSAFGETGNSDIDPKYPDRAHPLLGYQGQLQCGVYKPTNVISISYGEQEDDIPTNYQKRQCNEFMKLGMQGVTVVIASGDSGVAARSTDNGNADGCLGNGEVFNPDFPASCPYITAAGATFLPTGGDPAKDEEVAVTRFPSGGGFSNIYPRPAYQDAAVNTYLTAHTPPYKTYNTSNMNNPPESVTNGGIYNIAGRGYPDISAVGDNVVIINNGVPELIGGTSASAPVFAAIINRINEERLAAGKKTVGFVNPTLYANPGALHDITVGSNPGCNTDGFAVTKGWDPVTGLGTPNYPKLLDVFMALP</sequence>
<evidence type="ECO:0000313" key="15">
    <source>
        <dbReference type="Proteomes" id="UP000308549"/>
    </source>
</evidence>
<dbReference type="PANTHER" id="PTHR14218:SF19">
    <property type="entry name" value="SERINE PROTEASE AORO, PUTATIVE (AFU_ORTHOLOGUE AFUA_6G10250)-RELATED"/>
    <property type="match status" value="1"/>
</dbReference>
<feature type="chain" id="PRO_5020729043" description="tripeptidyl-peptidase II" evidence="12">
    <location>
        <begin position="18"/>
        <end position="671"/>
    </location>
</feature>
<dbReference type="AlphaFoldDB" id="A0A4U0UEB1"/>
<keyword evidence="12" id="KW-0732">Signal</keyword>
<comment type="caution">
    <text evidence="14">The sequence shown here is derived from an EMBL/GenBank/DDBJ whole genome shotgun (WGS) entry which is preliminary data.</text>
</comment>
<feature type="active site" description="Charge relay system" evidence="11">
    <location>
        <position position="588"/>
    </location>
</feature>
<comment type="catalytic activity">
    <reaction evidence="1">
        <text>Release of an N-terminal tripeptide from a polypeptide.</text>
        <dbReference type="EC" id="3.4.14.10"/>
    </reaction>
</comment>
<protein>
    <recommendedName>
        <fullName evidence="4">tripeptidyl-peptidase II</fullName>
        <ecNumber evidence="4">3.4.14.10</ecNumber>
    </recommendedName>
</protein>
<dbReference type="GO" id="GO:0008240">
    <property type="term" value="F:tripeptidyl-peptidase activity"/>
    <property type="evidence" value="ECO:0007669"/>
    <property type="project" value="UniProtKB-EC"/>
</dbReference>
<feature type="binding site" evidence="11">
    <location>
        <position position="629"/>
    </location>
    <ligand>
        <name>Ca(2+)</name>
        <dbReference type="ChEBI" id="CHEBI:29108"/>
    </ligand>
</feature>
<keyword evidence="15" id="KW-1185">Reference proteome</keyword>
<dbReference type="CDD" id="cd11377">
    <property type="entry name" value="Pro-peptidase_S53"/>
    <property type="match status" value="1"/>
</dbReference>
<evidence type="ECO:0000256" key="4">
    <source>
        <dbReference type="ARBA" id="ARBA00012462"/>
    </source>
</evidence>
<dbReference type="GO" id="GO:0046872">
    <property type="term" value="F:metal ion binding"/>
    <property type="evidence" value="ECO:0007669"/>
    <property type="project" value="UniProtKB-UniRule"/>
</dbReference>
<feature type="binding site" evidence="11">
    <location>
        <position position="648"/>
    </location>
    <ligand>
        <name>Ca(2+)</name>
        <dbReference type="ChEBI" id="CHEBI:29108"/>
    </ligand>
</feature>
<feature type="active site" description="Charge relay system" evidence="11">
    <location>
        <position position="318"/>
    </location>
</feature>
<dbReference type="InterPro" id="IPR000209">
    <property type="entry name" value="Peptidase_S8/S53_dom"/>
</dbReference>
<dbReference type="Gene3D" id="3.40.50.200">
    <property type="entry name" value="Peptidase S8/S53 domain"/>
    <property type="match status" value="1"/>
</dbReference>
<evidence type="ECO:0000256" key="5">
    <source>
        <dbReference type="ARBA" id="ARBA00022670"/>
    </source>
</evidence>
<dbReference type="EC" id="3.4.14.10" evidence="4"/>
<dbReference type="EMBL" id="NAJL01000003">
    <property type="protein sequence ID" value="TKA33182.1"/>
    <property type="molecule type" value="Genomic_DNA"/>
</dbReference>
<dbReference type="GO" id="GO:0004252">
    <property type="term" value="F:serine-type endopeptidase activity"/>
    <property type="evidence" value="ECO:0007669"/>
    <property type="project" value="UniProtKB-UniRule"/>
</dbReference>
<evidence type="ECO:0000256" key="7">
    <source>
        <dbReference type="ARBA" id="ARBA00022801"/>
    </source>
</evidence>
<comment type="function">
    <text evidence="2">Secreted tripeptidyl-peptidase which degrades proteins at acidic pHs and is involved in virulence.</text>
</comment>
<evidence type="ECO:0000256" key="3">
    <source>
        <dbReference type="ARBA" id="ARBA00004239"/>
    </source>
</evidence>
<keyword evidence="9 11" id="KW-0106">Calcium</keyword>
<dbReference type="CDD" id="cd04056">
    <property type="entry name" value="Peptidases_S53"/>
    <property type="match status" value="1"/>
</dbReference>
<dbReference type="Pfam" id="PF00082">
    <property type="entry name" value="Peptidase_S8"/>
    <property type="match status" value="1"/>
</dbReference>
<dbReference type="PANTHER" id="PTHR14218">
    <property type="entry name" value="PROTEASE S8 TRIPEPTIDYL PEPTIDASE I CLN2"/>
    <property type="match status" value="1"/>
</dbReference>
<gene>
    <name evidence="14" type="ORF">B0A50_00735</name>
</gene>
<evidence type="ECO:0000313" key="14">
    <source>
        <dbReference type="EMBL" id="TKA33182.1"/>
    </source>
</evidence>
<dbReference type="GO" id="GO:0005576">
    <property type="term" value="C:extracellular region"/>
    <property type="evidence" value="ECO:0007669"/>
    <property type="project" value="UniProtKB-SubCell"/>
</dbReference>
<name>A0A4U0UEB1_9PEZI</name>
<evidence type="ECO:0000256" key="9">
    <source>
        <dbReference type="ARBA" id="ARBA00022837"/>
    </source>
</evidence>
<accession>A0A4U0UEB1</accession>
<evidence type="ECO:0000256" key="6">
    <source>
        <dbReference type="ARBA" id="ARBA00022723"/>
    </source>
</evidence>
<proteinExistence type="predicted"/>
<keyword evidence="5 11" id="KW-0645">Protease</keyword>
<evidence type="ECO:0000256" key="2">
    <source>
        <dbReference type="ARBA" id="ARBA00002451"/>
    </source>
</evidence>
<keyword evidence="8 11" id="KW-0720">Serine protease</keyword>
<keyword evidence="6 11" id="KW-0479">Metal-binding</keyword>
<evidence type="ECO:0000256" key="8">
    <source>
        <dbReference type="ARBA" id="ARBA00022825"/>
    </source>
</evidence>
<dbReference type="InterPro" id="IPR030400">
    <property type="entry name" value="Sedolisin_dom"/>
</dbReference>
<evidence type="ECO:0000259" key="13">
    <source>
        <dbReference type="PROSITE" id="PS51695"/>
    </source>
</evidence>
<organism evidence="14 15">
    <name type="scientific">Salinomyces thailandicus</name>
    <dbReference type="NCBI Taxonomy" id="706561"/>
    <lineage>
        <taxon>Eukaryota</taxon>
        <taxon>Fungi</taxon>
        <taxon>Dikarya</taxon>
        <taxon>Ascomycota</taxon>
        <taxon>Pezizomycotina</taxon>
        <taxon>Dothideomycetes</taxon>
        <taxon>Dothideomycetidae</taxon>
        <taxon>Mycosphaerellales</taxon>
        <taxon>Teratosphaeriaceae</taxon>
        <taxon>Salinomyces</taxon>
    </lineage>
</organism>
<evidence type="ECO:0000256" key="1">
    <source>
        <dbReference type="ARBA" id="ARBA00001910"/>
    </source>
</evidence>
<keyword evidence="7 11" id="KW-0378">Hydrolase</keyword>
<dbReference type="GO" id="GO:0006508">
    <property type="term" value="P:proteolysis"/>
    <property type="evidence" value="ECO:0007669"/>
    <property type="project" value="UniProtKB-KW"/>
</dbReference>
<feature type="signal peptide" evidence="12">
    <location>
        <begin position="1"/>
        <end position="17"/>
    </location>
</feature>
<feature type="active site" description="Charge relay system" evidence="11">
    <location>
        <position position="314"/>
    </location>
</feature>
<dbReference type="Pfam" id="PF09286">
    <property type="entry name" value="Pro-kuma_activ"/>
    <property type="match status" value="1"/>
</dbReference>
<dbReference type="OrthoDB" id="409122at2759"/>
<keyword evidence="10" id="KW-0865">Zymogen</keyword>
<dbReference type="InterPro" id="IPR015366">
    <property type="entry name" value="S53_propep"/>
</dbReference>
<comment type="cofactor">
    <cofactor evidence="11">
        <name>Ca(2+)</name>
        <dbReference type="ChEBI" id="CHEBI:29108"/>
    </cofactor>
    <text evidence="11">Binds 1 Ca(2+) ion per subunit.</text>
</comment>
<comment type="subcellular location">
    <subcellularLocation>
        <location evidence="3">Secreted</location>
        <location evidence="3">Extracellular space</location>
    </subcellularLocation>
</comment>
<feature type="binding site" evidence="11">
    <location>
        <position position="630"/>
    </location>
    <ligand>
        <name>Ca(2+)</name>
        <dbReference type="ChEBI" id="CHEBI:29108"/>
    </ligand>
</feature>
<dbReference type="SMART" id="SM00944">
    <property type="entry name" value="Pro-kuma_activ"/>
    <property type="match status" value="1"/>
</dbReference>
<dbReference type="SUPFAM" id="SSF52743">
    <property type="entry name" value="Subtilisin-like"/>
    <property type="match status" value="1"/>
</dbReference>
<evidence type="ECO:0000256" key="11">
    <source>
        <dbReference type="PROSITE-ProRule" id="PRU01032"/>
    </source>
</evidence>
<feature type="domain" description="Peptidase S53" evidence="13">
    <location>
        <begin position="241"/>
        <end position="670"/>
    </location>
</feature>
<dbReference type="Proteomes" id="UP000308549">
    <property type="component" value="Unassembled WGS sequence"/>
</dbReference>
<dbReference type="SUPFAM" id="SSF54897">
    <property type="entry name" value="Protease propeptides/inhibitors"/>
    <property type="match status" value="1"/>
</dbReference>
<reference evidence="14 15" key="1">
    <citation type="submission" date="2017-03" db="EMBL/GenBank/DDBJ databases">
        <title>Genomes of endolithic fungi from Antarctica.</title>
        <authorList>
            <person name="Coleine C."/>
            <person name="Masonjones S."/>
            <person name="Stajich J.E."/>
        </authorList>
    </citation>
    <scope>NUCLEOTIDE SEQUENCE [LARGE SCALE GENOMIC DNA]</scope>
    <source>
        <strain evidence="14 15">CCFEE 6315</strain>
    </source>
</reference>
<evidence type="ECO:0000256" key="12">
    <source>
        <dbReference type="SAM" id="SignalP"/>
    </source>
</evidence>
<feature type="binding site" evidence="11">
    <location>
        <position position="650"/>
    </location>
    <ligand>
        <name>Ca(2+)</name>
        <dbReference type="ChEBI" id="CHEBI:29108"/>
    </ligand>
</feature>